<dbReference type="Proteomes" id="UP001178508">
    <property type="component" value="Chromosome 14"/>
</dbReference>
<keyword evidence="2" id="KW-1185">Reference proteome</keyword>
<name>A0AAV1GHZ2_XYRNO</name>
<dbReference type="EMBL" id="OY660877">
    <property type="protein sequence ID" value="CAJ1072776.1"/>
    <property type="molecule type" value="Genomic_DNA"/>
</dbReference>
<gene>
    <name evidence="1" type="ORF">XNOV1_A006770</name>
</gene>
<sequence length="66" mass="7757">MEPSRPRCSTMFKYTDRARGKQITYNSITDVDPRRERKQTRGTRTARCFTDLNQMKKVTLEGNSAR</sequence>
<evidence type="ECO:0000313" key="1">
    <source>
        <dbReference type="EMBL" id="CAJ1072776.1"/>
    </source>
</evidence>
<dbReference type="AlphaFoldDB" id="A0AAV1GHZ2"/>
<protein>
    <submittedName>
        <fullName evidence="1">Uncharacterized protein</fullName>
    </submittedName>
</protein>
<proteinExistence type="predicted"/>
<organism evidence="1 2">
    <name type="scientific">Xyrichtys novacula</name>
    <name type="common">Pearly razorfish</name>
    <name type="synonym">Hemipteronotus novacula</name>
    <dbReference type="NCBI Taxonomy" id="13765"/>
    <lineage>
        <taxon>Eukaryota</taxon>
        <taxon>Metazoa</taxon>
        <taxon>Chordata</taxon>
        <taxon>Craniata</taxon>
        <taxon>Vertebrata</taxon>
        <taxon>Euteleostomi</taxon>
        <taxon>Actinopterygii</taxon>
        <taxon>Neopterygii</taxon>
        <taxon>Teleostei</taxon>
        <taxon>Neoteleostei</taxon>
        <taxon>Acanthomorphata</taxon>
        <taxon>Eupercaria</taxon>
        <taxon>Labriformes</taxon>
        <taxon>Labridae</taxon>
        <taxon>Xyrichtys</taxon>
    </lineage>
</organism>
<reference evidence="1" key="1">
    <citation type="submission" date="2023-08" db="EMBL/GenBank/DDBJ databases">
        <authorList>
            <person name="Alioto T."/>
            <person name="Alioto T."/>
            <person name="Gomez Garrido J."/>
        </authorList>
    </citation>
    <scope>NUCLEOTIDE SEQUENCE</scope>
</reference>
<evidence type="ECO:0000313" key="2">
    <source>
        <dbReference type="Proteomes" id="UP001178508"/>
    </source>
</evidence>
<accession>A0AAV1GHZ2</accession>